<keyword evidence="4" id="KW-1185">Reference proteome</keyword>
<feature type="signal peptide" evidence="2">
    <location>
        <begin position="1"/>
        <end position="22"/>
    </location>
</feature>
<organism evidence="3 4">
    <name type="scientific">Streptomyces endophyticus</name>
    <dbReference type="NCBI Taxonomy" id="714166"/>
    <lineage>
        <taxon>Bacteria</taxon>
        <taxon>Bacillati</taxon>
        <taxon>Actinomycetota</taxon>
        <taxon>Actinomycetes</taxon>
        <taxon>Kitasatosporales</taxon>
        <taxon>Streptomycetaceae</taxon>
        <taxon>Streptomyces</taxon>
    </lineage>
</organism>
<gene>
    <name evidence="3" type="ORF">OKJ99_36915</name>
</gene>
<comment type="caution">
    <text evidence="3">The sequence shown here is derived from an EMBL/GenBank/DDBJ whole genome shotgun (WGS) entry which is preliminary data.</text>
</comment>
<dbReference type="PANTHER" id="PTHR44103:SF1">
    <property type="entry name" value="PROPROTEIN CONVERTASE P"/>
    <property type="match status" value="1"/>
</dbReference>
<feature type="chain" id="PRO_5046197513" evidence="2">
    <location>
        <begin position="23"/>
        <end position="484"/>
    </location>
</feature>
<evidence type="ECO:0000313" key="4">
    <source>
        <dbReference type="Proteomes" id="UP001354931"/>
    </source>
</evidence>
<dbReference type="EMBL" id="JAOZYC010000184">
    <property type="protein sequence ID" value="MEB8343086.1"/>
    <property type="molecule type" value="Genomic_DNA"/>
</dbReference>
<protein>
    <submittedName>
        <fullName evidence="3">VCBS repeat-containing protein</fullName>
    </submittedName>
</protein>
<dbReference type="PANTHER" id="PTHR44103">
    <property type="entry name" value="PROPROTEIN CONVERTASE P"/>
    <property type="match status" value="1"/>
</dbReference>
<evidence type="ECO:0000256" key="1">
    <source>
        <dbReference type="SAM" id="MobiDB-lite"/>
    </source>
</evidence>
<sequence>MKRSSRATIAACAALVLLTACGSGKGGPDTKSPSPGGGSASFGAPAASRSPAAGKGSKDPDDLNGDGYRDLLLPVEAPGGEPQWEPADERILVVYGSAHGLDPVTRSVWGRSDLGLPAAKSPSGVDRPEAVDTPRVAVADLDGDGFPDLTVPVLGQEDVDDGKLISKPTASYVIWGSAHGPGRSGRKPTKLRLPPPAAALGFDGVVRGDFDGDGHHDLAGLEQSGTKAWLLYGPFDRSTGAPARTGTLPASGGMLYADDIDPTGDKPHVTALLMREGDDGEQAHNMLYTAPATGKGRELVAGSAHAFGDFDGDGRRDVVVGDNGSRNDEPGAGTEEPEVDHAMTMYPGDGGAPVRRELPRPGQKGFRAALVYAAADPDGDGRDGVLVATEHGVALLNGTDEVVELDREGPARGPRRHALPYTAADFDGDGRDELVLAWSADSVFAMYGENPTHWWITEGTSGRDRAAFDATAWVKRRPYASPSS</sequence>
<dbReference type="Proteomes" id="UP001354931">
    <property type="component" value="Unassembled WGS sequence"/>
</dbReference>
<accession>A0ABU6FGA1</accession>
<evidence type="ECO:0000313" key="3">
    <source>
        <dbReference type="EMBL" id="MEB8343086.1"/>
    </source>
</evidence>
<feature type="region of interest" description="Disordered" evidence="1">
    <location>
        <begin position="23"/>
        <end position="84"/>
    </location>
</feature>
<evidence type="ECO:0000256" key="2">
    <source>
        <dbReference type="SAM" id="SignalP"/>
    </source>
</evidence>
<dbReference type="SUPFAM" id="SSF69318">
    <property type="entry name" value="Integrin alpha N-terminal domain"/>
    <property type="match status" value="2"/>
</dbReference>
<dbReference type="Gene3D" id="2.130.10.130">
    <property type="entry name" value="Integrin alpha, N-terminal"/>
    <property type="match status" value="2"/>
</dbReference>
<name>A0ABU6FGA1_9ACTN</name>
<dbReference type="PROSITE" id="PS51257">
    <property type="entry name" value="PROKAR_LIPOPROTEIN"/>
    <property type="match status" value="1"/>
</dbReference>
<reference evidence="3 4" key="1">
    <citation type="submission" date="2022-10" db="EMBL/GenBank/DDBJ databases">
        <authorList>
            <person name="Xie J."/>
            <person name="Shen N."/>
        </authorList>
    </citation>
    <scope>NUCLEOTIDE SEQUENCE [LARGE SCALE GENOMIC DNA]</scope>
    <source>
        <strain evidence="3 4">YIM65594</strain>
    </source>
</reference>
<feature type="compositionally biased region" description="Low complexity" evidence="1">
    <location>
        <begin position="41"/>
        <end position="55"/>
    </location>
</feature>
<keyword evidence="2" id="KW-0732">Signal</keyword>
<proteinExistence type="predicted"/>
<dbReference type="InterPro" id="IPR028994">
    <property type="entry name" value="Integrin_alpha_N"/>
</dbReference>
<dbReference type="RefSeq" id="WP_326022704.1">
    <property type="nucleotide sequence ID" value="NZ_JAOZYC010000184.1"/>
</dbReference>